<evidence type="ECO:0000313" key="1">
    <source>
        <dbReference type="EMBL" id="MDY5155488.1"/>
    </source>
</evidence>
<dbReference type="Proteomes" id="UP001281731">
    <property type="component" value="Unassembled WGS sequence"/>
</dbReference>
<name>A0AAW9HUR9_9ACTO</name>
<comment type="caution">
    <text evidence="1">The sequence shown here is derived from an EMBL/GenBank/DDBJ whole genome shotgun (WGS) entry which is preliminary data.</text>
</comment>
<proteinExistence type="predicted"/>
<reference evidence="1" key="1">
    <citation type="submission" date="2023-10" db="EMBL/GenBank/DDBJ databases">
        <title>Whole Genome based description of the genera Actinobaculum and Actinotignum reveals a complex phylogenetic relationship within the species included in the genus Actinotignum.</title>
        <authorList>
            <person name="Jensen C.S."/>
            <person name="Dargis R."/>
            <person name="Kemp M."/>
            <person name="Christensen J.J."/>
        </authorList>
    </citation>
    <scope>NUCLEOTIDE SEQUENCE</scope>
    <source>
        <strain evidence="1">SLA_B511</strain>
    </source>
</reference>
<dbReference type="AlphaFoldDB" id="A0AAW9HUR9"/>
<sequence>MNFVRYVDKNVHKLWIELVKEEGLWIEKIMLDGEWQTRRNGRRYMGTVLQARTGQHHMRLRPGEICTVGKNGLLKMSDIPDAPGIPPIFLSLAWVYDSWRITNIGRAISIDIQVSAPEGGREFASLQEASSCSLPRGNYSVAIHHCYGTYDVEISVGHIYVVKGPTDSGMRFTSSQKKLLVALGERILRKAHNESVEEKFRGENAGRFREYSARCSGLVDGQAYGHRCGEQPFCSHMLYDEDIPPSYIIAEKLGWRMTQFNRKLDNVCQKFARLGVEGMLGNRKQKAMFRRNRAVAYALYTGVITPQDVSLLAAI</sequence>
<evidence type="ECO:0008006" key="3">
    <source>
        <dbReference type="Google" id="ProtNLM"/>
    </source>
</evidence>
<evidence type="ECO:0000313" key="2">
    <source>
        <dbReference type="Proteomes" id="UP001281731"/>
    </source>
</evidence>
<dbReference type="EMBL" id="JAWNGC010000009">
    <property type="protein sequence ID" value="MDY5155488.1"/>
    <property type="molecule type" value="Genomic_DNA"/>
</dbReference>
<organism evidence="1 2">
    <name type="scientific">Actinotignum urinale</name>
    <dbReference type="NCBI Taxonomy" id="190146"/>
    <lineage>
        <taxon>Bacteria</taxon>
        <taxon>Bacillati</taxon>
        <taxon>Actinomycetota</taxon>
        <taxon>Actinomycetes</taxon>
        <taxon>Actinomycetales</taxon>
        <taxon>Actinomycetaceae</taxon>
        <taxon>Actinotignum</taxon>
    </lineage>
</organism>
<accession>A0AAW9HUR9</accession>
<dbReference type="RefSeq" id="WP_320756682.1">
    <property type="nucleotide sequence ID" value="NZ_JAWNGC010000009.1"/>
</dbReference>
<protein>
    <recommendedName>
        <fullName evidence="3">Transposase</fullName>
    </recommendedName>
</protein>
<gene>
    <name evidence="1" type="ORF">R6G80_07120</name>
</gene>